<evidence type="ECO:0000259" key="4">
    <source>
        <dbReference type="Pfam" id="PF05649"/>
    </source>
</evidence>
<dbReference type="InterPro" id="IPR000718">
    <property type="entry name" value="Peptidase_M13"/>
</dbReference>
<dbReference type="InterPro" id="IPR024079">
    <property type="entry name" value="MetalloPept_cat_dom_sf"/>
</dbReference>
<protein>
    <recommendedName>
        <fullName evidence="4">Peptidase M13 N-terminal domain-containing protein</fullName>
    </recommendedName>
</protein>
<dbReference type="EMBL" id="OC000393">
    <property type="protein sequence ID" value="CAD7257121.1"/>
    <property type="molecule type" value="Genomic_DNA"/>
</dbReference>
<evidence type="ECO:0000313" key="5">
    <source>
        <dbReference type="EMBL" id="CAD7257121.1"/>
    </source>
</evidence>
<comment type="similarity">
    <text evidence="2">Belongs to the peptidase M13 family.</text>
</comment>
<dbReference type="InterPro" id="IPR008753">
    <property type="entry name" value="Peptidase_M13_N"/>
</dbReference>
<evidence type="ECO:0000256" key="1">
    <source>
        <dbReference type="ARBA" id="ARBA00004401"/>
    </source>
</evidence>
<gene>
    <name evidence="5" type="ORF">TSIB3V08_LOCUS1396</name>
</gene>
<name>A0A7R9FVY1_TIMSH</name>
<dbReference type="GO" id="GO:0004222">
    <property type="term" value="F:metalloendopeptidase activity"/>
    <property type="evidence" value="ECO:0007669"/>
    <property type="project" value="InterPro"/>
</dbReference>
<dbReference type="Pfam" id="PF05649">
    <property type="entry name" value="Peptidase_M13_N"/>
    <property type="match status" value="1"/>
</dbReference>
<dbReference type="GO" id="GO:0016485">
    <property type="term" value="P:protein processing"/>
    <property type="evidence" value="ECO:0007669"/>
    <property type="project" value="TreeGrafter"/>
</dbReference>
<dbReference type="AlphaFoldDB" id="A0A7R9FVY1"/>
<proteinExistence type="inferred from homology"/>
<organism evidence="5">
    <name type="scientific">Timema shepardi</name>
    <name type="common">Walking stick</name>
    <dbReference type="NCBI Taxonomy" id="629360"/>
    <lineage>
        <taxon>Eukaryota</taxon>
        <taxon>Metazoa</taxon>
        <taxon>Ecdysozoa</taxon>
        <taxon>Arthropoda</taxon>
        <taxon>Hexapoda</taxon>
        <taxon>Insecta</taxon>
        <taxon>Pterygota</taxon>
        <taxon>Neoptera</taxon>
        <taxon>Polyneoptera</taxon>
        <taxon>Phasmatodea</taxon>
        <taxon>Timematodea</taxon>
        <taxon>Timematoidea</taxon>
        <taxon>Timematidae</taxon>
        <taxon>Timema</taxon>
    </lineage>
</organism>
<dbReference type="GO" id="GO:0005886">
    <property type="term" value="C:plasma membrane"/>
    <property type="evidence" value="ECO:0007669"/>
    <property type="project" value="UniProtKB-SubCell"/>
</dbReference>
<dbReference type="PANTHER" id="PTHR11733:SF229">
    <property type="entry name" value="NEPRILYSIN-2-LIKE PROTEIN"/>
    <property type="match status" value="1"/>
</dbReference>
<dbReference type="Gene3D" id="3.40.390.10">
    <property type="entry name" value="Collagenase (Catalytic Domain)"/>
    <property type="match status" value="1"/>
</dbReference>
<evidence type="ECO:0000256" key="3">
    <source>
        <dbReference type="SAM" id="MobiDB-lite"/>
    </source>
</evidence>
<reference evidence="5" key="1">
    <citation type="submission" date="2020-11" db="EMBL/GenBank/DDBJ databases">
        <authorList>
            <person name="Tran Van P."/>
        </authorList>
    </citation>
    <scope>NUCLEOTIDE SEQUENCE</scope>
</reference>
<comment type="subcellular location">
    <subcellularLocation>
        <location evidence="1">Cell membrane</location>
        <topology evidence="1">Single-pass type II membrane protein</topology>
    </subcellularLocation>
</comment>
<accession>A0A7R9FVY1</accession>
<dbReference type="SUPFAM" id="SSF55486">
    <property type="entry name" value="Metalloproteases ('zincins'), catalytic domain"/>
    <property type="match status" value="1"/>
</dbReference>
<evidence type="ECO:0000256" key="2">
    <source>
        <dbReference type="ARBA" id="ARBA00007357"/>
    </source>
</evidence>
<sequence length="244" mass="27485">MTSPGAPKSVPDLVSRNRMTSPGVPTSVPDIEDDITKYGDVCHSKDCKMLASRMLSLMDHSANPCDNFYQYACGGLRLRSRMVELKPADDVWNRLKAVINNPEESNRASQQFIQFYNSCMTYEDSVNEEQRIQKAKHLLAEMTGNPQESNITQLLVKLLNENKTPLFDVLLDIDGRNSSRFALKLVTPVHRSVFERPVDDCLQTILMLYSHLRISIPNGFLPVITMNKALDSSTCVLRCMSCPP</sequence>
<feature type="domain" description="Peptidase M13 N-terminal" evidence="4">
    <location>
        <begin position="64"/>
        <end position="188"/>
    </location>
</feature>
<feature type="region of interest" description="Disordered" evidence="3">
    <location>
        <begin position="1"/>
        <end position="30"/>
    </location>
</feature>
<dbReference type="PANTHER" id="PTHR11733">
    <property type="entry name" value="ZINC METALLOPROTEASE FAMILY M13 NEPRILYSIN-RELATED"/>
    <property type="match status" value="1"/>
</dbReference>
<dbReference type="PROSITE" id="PS51885">
    <property type="entry name" value="NEPRILYSIN"/>
    <property type="match status" value="1"/>
</dbReference>